<name>A0A7S8CB03_9BACI</name>
<dbReference type="InterPro" id="IPR009695">
    <property type="entry name" value="Diacylglyc_glucosyltr_N"/>
</dbReference>
<dbReference type="InterPro" id="IPR050519">
    <property type="entry name" value="Glycosyltransf_28_UgtP"/>
</dbReference>
<feature type="domain" description="Glycosyl transferase family 28 C-terminal" evidence="5">
    <location>
        <begin position="224"/>
        <end position="324"/>
    </location>
</feature>
<dbReference type="RefSeq" id="WP_239674162.1">
    <property type="nucleotide sequence ID" value="NZ_CP049742.1"/>
</dbReference>
<evidence type="ECO:0000313" key="7">
    <source>
        <dbReference type="EMBL" id="QPC46632.1"/>
    </source>
</evidence>
<dbReference type="GO" id="GO:0009247">
    <property type="term" value="P:glycolipid biosynthetic process"/>
    <property type="evidence" value="ECO:0007669"/>
    <property type="project" value="InterPro"/>
</dbReference>
<evidence type="ECO:0000256" key="4">
    <source>
        <dbReference type="ARBA" id="ARBA00022679"/>
    </source>
</evidence>
<organism evidence="7 8">
    <name type="scientific">Mangrovibacillus cuniculi</name>
    <dbReference type="NCBI Taxonomy" id="2593652"/>
    <lineage>
        <taxon>Bacteria</taxon>
        <taxon>Bacillati</taxon>
        <taxon>Bacillota</taxon>
        <taxon>Bacilli</taxon>
        <taxon>Bacillales</taxon>
        <taxon>Bacillaceae</taxon>
        <taxon>Mangrovibacillus</taxon>
    </lineage>
</organism>
<keyword evidence="3" id="KW-0328">Glycosyltransferase</keyword>
<dbReference type="EMBL" id="CP049742">
    <property type="protein sequence ID" value="QPC46632.1"/>
    <property type="molecule type" value="Genomic_DNA"/>
</dbReference>
<dbReference type="PANTHER" id="PTHR43025">
    <property type="entry name" value="MONOGALACTOSYLDIACYLGLYCEROL SYNTHASE"/>
    <property type="match status" value="1"/>
</dbReference>
<dbReference type="InterPro" id="IPR007235">
    <property type="entry name" value="Glyco_trans_28_C"/>
</dbReference>
<protein>
    <submittedName>
        <fullName evidence="7">Diacylglycerol glucosyltransferase</fullName>
    </submittedName>
</protein>
<dbReference type="GO" id="GO:0016020">
    <property type="term" value="C:membrane"/>
    <property type="evidence" value="ECO:0007669"/>
    <property type="project" value="UniProtKB-SubCell"/>
</dbReference>
<keyword evidence="4 7" id="KW-0808">Transferase</keyword>
<evidence type="ECO:0000256" key="1">
    <source>
        <dbReference type="ARBA" id="ARBA00004370"/>
    </source>
</evidence>
<evidence type="ECO:0000313" key="8">
    <source>
        <dbReference type="Proteomes" id="UP000593626"/>
    </source>
</evidence>
<dbReference type="GO" id="GO:0016758">
    <property type="term" value="F:hexosyltransferase activity"/>
    <property type="evidence" value="ECO:0007669"/>
    <property type="project" value="InterPro"/>
</dbReference>
<dbReference type="Gene3D" id="3.40.50.2000">
    <property type="entry name" value="Glycogen Phosphorylase B"/>
    <property type="match status" value="1"/>
</dbReference>
<feature type="domain" description="Diacylglycerol glucosyltransferase N-terminal" evidence="6">
    <location>
        <begin position="18"/>
        <end position="180"/>
    </location>
</feature>
<reference evidence="7 8" key="1">
    <citation type="submission" date="2019-07" db="EMBL/GenBank/DDBJ databases">
        <title>Genome sequence of 2 isolates from Red Sea Mangroves.</title>
        <authorList>
            <person name="Sefrji F."/>
            <person name="Michoud G."/>
            <person name="Merlino G."/>
            <person name="Daffonchio D."/>
        </authorList>
    </citation>
    <scope>NUCLEOTIDE SEQUENCE [LARGE SCALE GENOMIC DNA]</scope>
    <source>
        <strain evidence="7 8">R1DC41</strain>
    </source>
</reference>
<evidence type="ECO:0000256" key="2">
    <source>
        <dbReference type="ARBA" id="ARBA00006962"/>
    </source>
</evidence>
<comment type="similarity">
    <text evidence="2">Belongs to the glycosyltransferase 28 family.</text>
</comment>
<evidence type="ECO:0000259" key="6">
    <source>
        <dbReference type="Pfam" id="PF06925"/>
    </source>
</evidence>
<dbReference type="Pfam" id="PF06925">
    <property type="entry name" value="MGDG_synth"/>
    <property type="match status" value="1"/>
</dbReference>
<dbReference type="KEGG" id="mcui:G8O30_06485"/>
<dbReference type="Pfam" id="PF04101">
    <property type="entry name" value="Glyco_tran_28_C"/>
    <property type="match status" value="1"/>
</dbReference>
<dbReference type="AlphaFoldDB" id="A0A7S8CB03"/>
<evidence type="ECO:0000256" key="3">
    <source>
        <dbReference type="ARBA" id="ARBA00022676"/>
    </source>
</evidence>
<dbReference type="PANTHER" id="PTHR43025:SF3">
    <property type="entry name" value="MONOGALACTOSYLDIACYLGLYCEROL SYNTHASE 1, CHLOROPLASTIC"/>
    <property type="match status" value="1"/>
</dbReference>
<dbReference type="SUPFAM" id="SSF53756">
    <property type="entry name" value="UDP-Glycosyltransferase/glycogen phosphorylase"/>
    <property type="match status" value="1"/>
</dbReference>
<evidence type="ECO:0000259" key="5">
    <source>
        <dbReference type="Pfam" id="PF04101"/>
    </source>
</evidence>
<comment type="subcellular location">
    <subcellularLocation>
        <location evidence="1">Membrane</location>
    </subcellularLocation>
</comment>
<accession>A0A7S8CB03</accession>
<proteinExistence type="inferred from homology"/>
<keyword evidence="8" id="KW-1185">Reference proteome</keyword>
<sequence length="380" mass="43315">MKSTPSILILTAQYGTGHLQVAKTVHDSFKEKDGHLVHQCDLYEESYPAMSIITQQIFQKSFTKVGAPIYKMFYYGTDRLSKKGLSYLYQHLGKQRMKELMQTINPNLVLTTFPLHAPNALTKQPWCKTQTATIITDYCLHPLWIHQNISRYFVASKEVEDKLLMSGIKKNKITISGIPVREAFLQPVCKEEVYRRFNLDSSKQTVLLVAGALGVAQDIPTLVRELAMIPTIQLIVVCGKNKFLQETIQHSYKNSHVNIFGYVEEMHLLLEVADIFITKPGGVTITEAAIKRTPLIFFKPTPGQEKENAMYFVQKGAAFIAQTNKDILDYTTYLLHHPIARIKMKESLGEIAKPNAAYRIKEEIKQLARQDRTIQARRVL</sequence>
<dbReference type="Proteomes" id="UP000593626">
    <property type="component" value="Chromosome"/>
</dbReference>
<gene>
    <name evidence="7" type="ORF">G8O30_06485</name>
</gene>